<feature type="compositionally biased region" description="Basic residues" evidence="4">
    <location>
        <begin position="674"/>
        <end position="684"/>
    </location>
</feature>
<dbReference type="GO" id="GO:0005737">
    <property type="term" value="C:cytoplasm"/>
    <property type="evidence" value="ECO:0007669"/>
    <property type="project" value="TreeGrafter"/>
</dbReference>
<keyword evidence="2" id="KW-0677">Repeat</keyword>
<evidence type="ECO:0000313" key="5">
    <source>
        <dbReference type="EMBL" id="KAG0658926.1"/>
    </source>
</evidence>
<keyword evidence="6" id="KW-1185">Reference proteome</keyword>
<organism evidence="5 6">
    <name type="scientific">Rhodotorula mucilaginosa</name>
    <name type="common">Yeast</name>
    <name type="synonym">Rhodotorula rubra</name>
    <dbReference type="NCBI Taxonomy" id="5537"/>
    <lineage>
        <taxon>Eukaryota</taxon>
        <taxon>Fungi</taxon>
        <taxon>Dikarya</taxon>
        <taxon>Basidiomycota</taxon>
        <taxon>Pucciniomycotina</taxon>
        <taxon>Microbotryomycetes</taxon>
        <taxon>Sporidiobolales</taxon>
        <taxon>Sporidiobolaceae</taxon>
        <taxon>Rhodotorula</taxon>
    </lineage>
</organism>
<name>A0A9P7B4J9_RHOMI</name>
<sequence>MLADPVSRESPFVALTSLALAPPHRPAALQADLYLPLLSSHSWIKRFSVLQELGDPDVAANLGGRGGIPRGHTVISEAYGSTGCVNASAWEDGGPEARLATAGDDTKICIWSPGVEGQLRSHGGEAQSPVLGYGLTDTIDTGHRANIFDVAWAPNTPNQLFSVAGDQTVRVFDISLSTNPKLSSMTITPPAPHRPFQHHEDASACTAVYRCHTDRVKRIATEASSHVFLTCGEDGTVRQHDTRAHHNCRTSRFQAPGEADCPLPLASYPSLSLYSLSLSLLRPHLFVVAGTSPYAYLHDRRMIRQASSDWSLPSSSLAGSDDLTVCVRRFGVPDPKEPWKGDLTKQIVSARLSPDRPRDLLVSYSDDALYLFDTDAETFVRLRKPRHPREDEMWRGGEQSEGDEIDSPGGGRSDEEDEDDESQEMEEAEAETENGANARAEHEEKGDPPTGRETSVGDDDEEMSEEGEDDDDDDDEEEEEDLPFDPFVKPARLAPHSEIPMVAPWRRYDGHANSQTVKDCNFVFSDTVVSGSDDGNWFAWDRATAEIIGIFHGDESVVNVMTPHPKLPIVAVSGIDEVVKLFGATSDPEIIESSNLAKDYDAIKRRNARGEGRAHFASAIGAERLIQMLFGGAGIPFGVGHDTDEDEDEGDDEVGAGEADGGGGGGGEATGARQQRRQPRHRVRIVTSGEDGDETAQECLLM</sequence>
<dbReference type="InterPro" id="IPR045151">
    <property type="entry name" value="DCAF8"/>
</dbReference>
<dbReference type="InterPro" id="IPR001680">
    <property type="entry name" value="WD40_rpt"/>
</dbReference>
<feature type="region of interest" description="Disordered" evidence="4">
    <location>
        <begin position="383"/>
        <end position="493"/>
    </location>
</feature>
<dbReference type="Pfam" id="PF00400">
    <property type="entry name" value="WD40"/>
    <property type="match status" value="3"/>
</dbReference>
<dbReference type="OrthoDB" id="2414538at2759"/>
<feature type="region of interest" description="Disordered" evidence="4">
    <location>
        <begin position="640"/>
        <end position="702"/>
    </location>
</feature>
<feature type="compositionally biased region" description="Gly residues" evidence="4">
    <location>
        <begin position="658"/>
        <end position="669"/>
    </location>
</feature>
<evidence type="ECO:0000313" key="6">
    <source>
        <dbReference type="Proteomes" id="UP000777482"/>
    </source>
</evidence>
<accession>A0A9P7B4J9</accession>
<dbReference type="GO" id="GO:0080008">
    <property type="term" value="C:Cul4-RING E3 ubiquitin ligase complex"/>
    <property type="evidence" value="ECO:0007669"/>
    <property type="project" value="TreeGrafter"/>
</dbReference>
<reference evidence="5 6" key="1">
    <citation type="submission" date="2020-11" db="EMBL/GenBank/DDBJ databases">
        <title>Kefir isolates.</title>
        <authorList>
            <person name="Marcisauskas S."/>
            <person name="Kim Y."/>
            <person name="Blasche S."/>
        </authorList>
    </citation>
    <scope>NUCLEOTIDE SEQUENCE [LARGE SCALE GENOMIC DNA]</scope>
    <source>
        <strain evidence="5 6">KR</strain>
    </source>
</reference>
<keyword evidence="1 3" id="KW-0853">WD repeat</keyword>
<evidence type="ECO:0000256" key="3">
    <source>
        <dbReference type="PROSITE-ProRule" id="PRU00221"/>
    </source>
</evidence>
<feature type="repeat" description="WD" evidence="3">
    <location>
        <begin position="140"/>
        <end position="175"/>
    </location>
</feature>
<feature type="compositionally biased region" description="Acidic residues" evidence="4">
    <location>
        <begin position="643"/>
        <end position="655"/>
    </location>
</feature>
<dbReference type="Proteomes" id="UP000777482">
    <property type="component" value="Unassembled WGS sequence"/>
</dbReference>
<feature type="compositionally biased region" description="Acidic residues" evidence="4">
    <location>
        <begin position="456"/>
        <end position="483"/>
    </location>
</feature>
<dbReference type="InterPro" id="IPR036322">
    <property type="entry name" value="WD40_repeat_dom_sf"/>
</dbReference>
<dbReference type="PANTHER" id="PTHR15574:SF40">
    <property type="entry name" value="WD AND TETRATRICOPEPTIDE REPEATS PROTEIN 1"/>
    <property type="match status" value="1"/>
</dbReference>
<dbReference type="GO" id="GO:0045717">
    <property type="term" value="P:negative regulation of fatty acid biosynthetic process"/>
    <property type="evidence" value="ECO:0007669"/>
    <property type="project" value="TreeGrafter"/>
</dbReference>
<dbReference type="AlphaFoldDB" id="A0A9P7B4J9"/>
<protein>
    <recommendedName>
        <fullName evidence="7">WD40 repeat-like protein</fullName>
    </recommendedName>
</protein>
<evidence type="ECO:0000256" key="1">
    <source>
        <dbReference type="ARBA" id="ARBA00022574"/>
    </source>
</evidence>
<gene>
    <name evidence="5" type="ORF">C6P46_005546</name>
</gene>
<comment type="caution">
    <text evidence="5">The sequence shown here is derived from an EMBL/GenBank/DDBJ whole genome shotgun (WGS) entry which is preliminary data.</text>
</comment>
<dbReference type="SMART" id="SM00320">
    <property type="entry name" value="WD40"/>
    <property type="match status" value="6"/>
</dbReference>
<evidence type="ECO:0000256" key="4">
    <source>
        <dbReference type="SAM" id="MobiDB-lite"/>
    </source>
</evidence>
<evidence type="ECO:0008006" key="7">
    <source>
        <dbReference type="Google" id="ProtNLM"/>
    </source>
</evidence>
<dbReference type="PANTHER" id="PTHR15574">
    <property type="entry name" value="WD REPEAT DOMAIN-CONTAINING FAMILY"/>
    <property type="match status" value="1"/>
</dbReference>
<evidence type="ECO:0000256" key="2">
    <source>
        <dbReference type="ARBA" id="ARBA00022737"/>
    </source>
</evidence>
<feature type="compositionally biased region" description="Acidic residues" evidence="4">
    <location>
        <begin position="414"/>
        <end position="432"/>
    </location>
</feature>
<proteinExistence type="predicted"/>
<dbReference type="Gene3D" id="2.130.10.10">
    <property type="entry name" value="YVTN repeat-like/Quinoprotein amine dehydrogenase"/>
    <property type="match status" value="2"/>
</dbReference>
<dbReference type="EMBL" id="PUHQ01000060">
    <property type="protein sequence ID" value="KAG0658926.1"/>
    <property type="molecule type" value="Genomic_DNA"/>
</dbReference>
<dbReference type="SUPFAM" id="SSF50978">
    <property type="entry name" value="WD40 repeat-like"/>
    <property type="match status" value="1"/>
</dbReference>
<dbReference type="PROSITE" id="PS50082">
    <property type="entry name" value="WD_REPEATS_2"/>
    <property type="match status" value="1"/>
</dbReference>
<dbReference type="InterPro" id="IPR015943">
    <property type="entry name" value="WD40/YVTN_repeat-like_dom_sf"/>
</dbReference>